<feature type="domain" description="UspA" evidence="2">
    <location>
        <begin position="1"/>
        <end position="155"/>
    </location>
</feature>
<keyword evidence="4" id="KW-1185">Reference proteome</keyword>
<evidence type="ECO:0000313" key="4">
    <source>
        <dbReference type="Proteomes" id="UP000625316"/>
    </source>
</evidence>
<sequence>MFERILVAVEPISAPVIVPQAIAMAKVHSASLLFVHIGSAFDENYAGSFYPGVDTLYPTLHNPVLQNYVEAWTASEARNLDWLKSLVSQAMQAGVSAIYSQRLGDPGSLLCQVAQDEAVDLILVGRRGRSGLSEILLGSVSNHVMHHAPCSVLTVQGVVSQPAEQVVHATAA</sequence>
<evidence type="ECO:0000256" key="1">
    <source>
        <dbReference type="ARBA" id="ARBA00008791"/>
    </source>
</evidence>
<dbReference type="EMBL" id="JADEXQ010000035">
    <property type="protein sequence ID" value="MBE9030401.1"/>
    <property type="molecule type" value="Genomic_DNA"/>
</dbReference>
<accession>A0A928VPB8</accession>
<dbReference type="CDD" id="cd00293">
    <property type="entry name" value="USP-like"/>
    <property type="match status" value="1"/>
</dbReference>
<dbReference type="RefSeq" id="WP_264325226.1">
    <property type="nucleotide sequence ID" value="NZ_JADEXQ010000035.1"/>
</dbReference>
<dbReference type="InterPro" id="IPR006015">
    <property type="entry name" value="Universal_stress_UspA"/>
</dbReference>
<dbReference type="Gene3D" id="3.40.50.620">
    <property type="entry name" value="HUPs"/>
    <property type="match status" value="1"/>
</dbReference>
<reference evidence="3" key="1">
    <citation type="submission" date="2020-10" db="EMBL/GenBank/DDBJ databases">
        <authorList>
            <person name="Castelo-Branco R."/>
            <person name="Eusebio N."/>
            <person name="Adriana R."/>
            <person name="Vieira A."/>
            <person name="Brugerolle De Fraissinette N."/>
            <person name="Rezende De Castro R."/>
            <person name="Schneider M.P."/>
            <person name="Vasconcelos V."/>
            <person name="Leao P.N."/>
        </authorList>
    </citation>
    <scope>NUCLEOTIDE SEQUENCE</scope>
    <source>
        <strain evidence="3">LEGE 11480</strain>
    </source>
</reference>
<organism evidence="3 4">
    <name type="scientific">Romeriopsis navalis LEGE 11480</name>
    <dbReference type="NCBI Taxonomy" id="2777977"/>
    <lineage>
        <taxon>Bacteria</taxon>
        <taxon>Bacillati</taxon>
        <taxon>Cyanobacteriota</taxon>
        <taxon>Cyanophyceae</taxon>
        <taxon>Leptolyngbyales</taxon>
        <taxon>Leptolyngbyaceae</taxon>
        <taxon>Romeriopsis</taxon>
        <taxon>Romeriopsis navalis</taxon>
    </lineage>
</organism>
<protein>
    <submittedName>
        <fullName evidence="3">Universal stress protein</fullName>
    </submittedName>
</protein>
<dbReference type="SUPFAM" id="SSF52402">
    <property type="entry name" value="Adenine nucleotide alpha hydrolases-like"/>
    <property type="match status" value="1"/>
</dbReference>
<dbReference type="InterPro" id="IPR006016">
    <property type="entry name" value="UspA"/>
</dbReference>
<evidence type="ECO:0000313" key="3">
    <source>
        <dbReference type="EMBL" id="MBE9030401.1"/>
    </source>
</evidence>
<name>A0A928VPB8_9CYAN</name>
<dbReference type="PANTHER" id="PTHR46268:SF8">
    <property type="entry name" value="UNIVERSAL STRESS PROTEIN SLL1388"/>
    <property type="match status" value="1"/>
</dbReference>
<comment type="caution">
    <text evidence="3">The sequence shown here is derived from an EMBL/GenBank/DDBJ whole genome shotgun (WGS) entry which is preliminary data.</text>
</comment>
<dbReference type="InterPro" id="IPR014729">
    <property type="entry name" value="Rossmann-like_a/b/a_fold"/>
</dbReference>
<dbReference type="Proteomes" id="UP000625316">
    <property type="component" value="Unassembled WGS sequence"/>
</dbReference>
<dbReference type="PRINTS" id="PR01438">
    <property type="entry name" value="UNVRSLSTRESS"/>
</dbReference>
<dbReference type="Pfam" id="PF00582">
    <property type="entry name" value="Usp"/>
    <property type="match status" value="1"/>
</dbReference>
<gene>
    <name evidence="3" type="ORF">IQ266_11725</name>
</gene>
<comment type="similarity">
    <text evidence="1">Belongs to the universal stress protein A family.</text>
</comment>
<dbReference type="AlphaFoldDB" id="A0A928VPB8"/>
<proteinExistence type="inferred from homology"/>
<evidence type="ECO:0000259" key="2">
    <source>
        <dbReference type="Pfam" id="PF00582"/>
    </source>
</evidence>
<dbReference type="PANTHER" id="PTHR46268">
    <property type="entry name" value="STRESS RESPONSE PROTEIN NHAX"/>
    <property type="match status" value="1"/>
</dbReference>